<comment type="caution">
    <text evidence="7">The sequence shown here is derived from an EMBL/GenBank/DDBJ whole genome shotgun (WGS) entry which is preliminary data.</text>
</comment>
<dbReference type="EMBL" id="JAWJWF010000048">
    <property type="protein sequence ID" value="KAK6620071.1"/>
    <property type="molecule type" value="Genomic_DNA"/>
</dbReference>
<evidence type="ECO:0000256" key="4">
    <source>
        <dbReference type="ARBA" id="ARBA00023136"/>
    </source>
</evidence>
<name>A0ABR1AI65_POLSC</name>
<proteinExistence type="predicted"/>
<dbReference type="InterPro" id="IPR028082">
    <property type="entry name" value="Peripla_BP_I"/>
</dbReference>
<reference evidence="7 8" key="1">
    <citation type="submission" date="2023-09" db="EMBL/GenBank/DDBJ databases">
        <title>Genomes of two closely related lineages of the louse Polyplax serrata with different host specificities.</title>
        <authorList>
            <person name="Martinu J."/>
            <person name="Tarabai H."/>
            <person name="Stefka J."/>
            <person name="Hypsa V."/>
        </authorList>
    </citation>
    <scope>NUCLEOTIDE SEQUENCE [LARGE SCALE GENOMIC DNA]</scope>
    <source>
        <strain evidence="7">98ZLc_SE</strain>
    </source>
</reference>
<evidence type="ECO:0000256" key="2">
    <source>
        <dbReference type="ARBA" id="ARBA00022692"/>
    </source>
</evidence>
<evidence type="ECO:0000256" key="3">
    <source>
        <dbReference type="ARBA" id="ARBA00022989"/>
    </source>
</evidence>
<dbReference type="InterPro" id="IPR001828">
    <property type="entry name" value="ANF_lig-bd_rcpt"/>
</dbReference>
<evidence type="ECO:0000259" key="6">
    <source>
        <dbReference type="Pfam" id="PF01094"/>
    </source>
</evidence>
<keyword evidence="5" id="KW-0325">Glycoprotein</keyword>
<keyword evidence="2" id="KW-0812">Transmembrane</keyword>
<evidence type="ECO:0000313" key="7">
    <source>
        <dbReference type="EMBL" id="KAK6620071.1"/>
    </source>
</evidence>
<keyword evidence="8" id="KW-1185">Reference proteome</keyword>
<evidence type="ECO:0000313" key="8">
    <source>
        <dbReference type="Proteomes" id="UP001359485"/>
    </source>
</evidence>
<feature type="domain" description="Receptor ligand binding region" evidence="6">
    <location>
        <begin position="73"/>
        <end position="147"/>
    </location>
</feature>
<dbReference type="SUPFAM" id="SSF53822">
    <property type="entry name" value="Periplasmic binding protein-like I"/>
    <property type="match status" value="1"/>
</dbReference>
<dbReference type="Pfam" id="PF01094">
    <property type="entry name" value="ANF_receptor"/>
    <property type="match status" value="1"/>
</dbReference>
<dbReference type="InterPro" id="IPR050726">
    <property type="entry name" value="mGluR"/>
</dbReference>
<evidence type="ECO:0000256" key="1">
    <source>
        <dbReference type="ARBA" id="ARBA00004370"/>
    </source>
</evidence>
<keyword evidence="4" id="KW-0472">Membrane</keyword>
<dbReference type="Proteomes" id="UP001359485">
    <property type="component" value="Unassembled WGS sequence"/>
</dbReference>
<gene>
    <name evidence="7" type="ORF">RUM44_006471</name>
</gene>
<comment type="subcellular location">
    <subcellularLocation>
        <location evidence="1">Membrane</location>
    </subcellularLocation>
</comment>
<evidence type="ECO:0000256" key="5">
    <source>
        <dbReference type="ARBA" id="ARBA00023180"/>
    </source>
</evidence>
<dbReference type="Gene3D" id="3.40.50.2300">
    <property type="match status" value="1"/>
</dbReference>
<sequence>MRSRGWAMGSKRTQSTTLVLTSRPILFAIFRHFEVDSWCLLRKYNGEVVCGLKAVIGLPSSSLILVVFRDPALLDAVYAMAYAAHNILKDECGDPGLLCDRMKPTPPGSKLLKYIRNVSFVGLQGTDVRFNEDGDAYGSYSIFQYQKGEDDKYDYVMVGSWKEKLEFEVSKTRWNTENSTVPPKSICSGPCPLGHIRNFQISKVCYDIHFGDGKNYLHRVMMSPKEKKQYRPLPIQYRL</sequence>
<dbReference type="PANTHER" id="PTHR24060">
    <property type="entry name" value="METABOTROPIC GLUTAMATE RECEPTOR"/>
    <property type="match status" value="1"/>
</dbReference>
<organism evidence="7 8">
    <name type="scientific">Polyplax serrata</name>
    <name type="common">Common mouse louse</name>
    <dbReference type="NCBI Taxonomy" id="468196"/>
    <lineage>
        <taxon>Eukaryota</taxon>
        <taxon>Metazoa</taxon>
        <taxon>Ecdysozoa</taxon>
        <taxon>Arthropoda</taxon>
        <taxon>Hexapoda</taxon>
        <taxon>Insecta</taxon>
        <taxon>Pterygota</taxon>
        <taxon>Neoptera</taxon>
        <taxon>Paraneoptera</taxon>
        <taxon>Psocodea</taxon>
        <taxon>Troctomorpha</taxon>
        <taxon>Phthiraptera</taxon>
        <taxon>Anoplura</taxon>
        <taxon>Polyplacidae</taxon>
        <taxon>Polyplax</taxon>
    </lineage>
</organism>
<keyword evidence="3" id="KW-1133">Transmembrane helix</keyword>
<protein>
    <recommendedName>
        <fullName evidence="6">Receptor ligand binding region domain-containing protein</fullName>
    </recommendedName>
</protein>
<accession>A0ABR1AI65</accession>